<organism evidence="3 4">
    <name type="scientific">Rhizobium aethiopicum</name>
    <dbReference type="NCBI Taxonomy" id="1138170"/>
    <lineage>
        <taxon>Bacteria</taxon>
        <taxon>Pseudomonadati</taxon>
        <taxon>Pseudomonadota</taxon>
        <taxon>Alphaproteobacteria</taxon>
        <taxon>Hyphomicrobiales</taxon>
        <taxon>Rhizobiaceae</taxon>
        <taxon>Rhizobium/Agrobacterium group</taxon>
        <taxon>Rhizobium</taxon>
    </lineage>
</organism>
<accession>A0A7W6MFS7</accession>
<feature type="modified residue" description="4-aspartylphosphate" evidence="1">
    <location>
        <position position="64"/>
    </location>
</feature>
<dbReference type="RefSeq" id="WP_184455414.1">
    <property type="nucleotide sequence ID" value="NZ_JACIFV010000005.1"/>
</dbReference>
<dbReference type="SUPFAM" id="SSF52172">
    <property type="entry name" value="CheY-like"/>
    <property type="match status" value="1"/>
</dbReference>
<dbReference type="SMART" id="SM00448">
    <property type="entry name" value="REC"/>
    <property type="match status" value="1"/>
</dbReference>
<feature type="domain" description="Response regulatory" evidence="2">
    <location>
        <begin position="14"/>
        <end position="124"/>
    </location>
</feature>
<dbReference type="EMBL" id="JACIFV010000005">
    <property type="protein sequence ID" value="MBB4191879.1"/>
    <property type="molecule type" value="Genomic_DNA"/>
</dbReference>
<evidence type="ECO:0000256" key="1">
    <source>
        <dbReference type="PROSITE-ProRule" id="PRU00169"/>
    </source>
</evidence>
<dbReference type="AlphaFoldDB" id="A0A7W6MFS7"/>
<sequence>MEKINQARLFAGKRILVVEDEYFLADETRRKLENLGAIVVGPTANIRRALDLIAGEDVDAAILDVHLRDELVFAVADELEARQINFVFATGYDPSFIPARYNGFALCEKPTELEKIAVALFGAADGLKRFD</sequence>
<name>A0A7W6MFS7_9HYPH</name>
<dbReference type="Proteomes" id="UP000524492">
    <property type="component" value="Unassembled WGS sequence"/>
</dbReference>
<gene>
    <name evidence="3" type="ORF">GGD53_002032</name>
</gene>
<evidence type="ECO:0000259" key="2">
    <source>
        <dbReference type="PROSITE" id="PS50110"/>
    </source>
</evidence>
<keyword evidence="4" id="KW-1185">Reference proteome</keyword>
<evidence type="ECO:0000313" key="4">
    <source>
        <dbReference type="Proteomes" id="UP000524492"/>
    </source>
</evidence>
<protein>
    <submittedName>
        <fullName evidence="3">CheY-like chemotaxis protein</fullName>
    </submittedName>
</protein>
<dbReference type="GO" id="GO:0000160">
    <property type="term" value="P:phosphorelay signal transduction system"/>
    <property type="evidence" value="ECO:0007669"/>
    <property type="project" value="InterPro"/>
</dbReference>
<dbReference type="PROSITE" id="PS50110">
    <property type="entry name" value="RESPONSE_REGULATORY"/>
    <property type="match status" value="1"/>
</dbReference>
<dbReference type="InterPro" id="IPR001789">
    <property type="entry name" value="Sig_transdc_resp-reg_receiver"/>
</dbReference>
<keyword evidence="1" id="KW-0597">Phosphoprotein</keyword>
<comment type="caution">
    <text evidence="3">The sequence shown here is derived from an EMBL/GenBank/DDBJ whole genome shotgun (WGS) entry which is preliminary data.</text>
</comment>
<dbReference type="Gene3D" id="3.40.50.2300">
    <property type="match status" value="1"/>
</dbReference>
<reference evidence="3 4" key="1">
    <citation type="submission" date="2020-08" db="EMBL/GenBank/DDBJ databases">
        <title>Genomic Encyclopedia of Type Strains, Phase IV (KMG-V): Genome sequencing to study the core and pangenomes of soil and plant-associated prokaryotes.</title>
        <authorList>
            <person name="Whitman W."/>
        </authorList>
    </citation>
    <scope>NUCLEOTIDE SEQUENCE [LARGE SCALE GENOMIC DNA]</scope>
    <source>
        <strain evidence="3 4">SEMIA 4074</strain>
    </source>
</reference>
<evidence type="ECO:0000313" key="3">
    <source>
        <dbReference type="EMBL" id="MBB4191879.1"/>
    </source>
</evidence>
<dbReference type="InterPro" id="IPR011006">
    <property type="entry name" value="CheY-like_superfamily"/>
</dbReference>
<proteinExistence type="predicted"/>